<evidence type="ECO:0000313" key="1">
    <source>
        <dbReference type="EMBL" id="VFJ92158.1"/>
    </source>
</evidence>
<organism evidence="3">
    <name type="scientific">Candidatus Kentrum eta</name>
    <dbReference type="NCBI Taxonomy" id="2126337"/>
    <lineage>
        <taxon>Bacteria</taxon>
        <taxon>Pseudomonadati</taxon>
        <taxon>Pseudomonadota</taxon>
        <taxon>Gammaproteobacteria</taxon>
        <taxon>Candidatus Kentrum</taxon>
    </lineage>
</organism>
<protein>
    <submittedName>
        <fullName evidence="3">Uncharacterized protein</fullName>
    </submittedName>
</protein>
<evidence type="ECO:0000313" key="3">
    <source>
        <dbReference type="EMBL" id="VFJ99973.1"/>
    </source>
</evidence>
<name>A0A450V5A0_9GAMM</name>
<evidence type="ECO:0000313" key="2">
    <source>
        <dbReference type="EMBL" id="VFJ93111.1"/>
    </source>
</evidence>
<sequence>MVELEHPQLSVAEQCSLPGVGRSSYYHQSQPIDSEELFARCIDRASQSGYGPQI</sequence>
<proteinExistence type="predicted"/>
<dbReference type="EMBL" id="CAADFJ010000038">
    <property type="protein sequence ID" value="VFJ99973.1"/>
    <property type="molecule type" value="Genomic_DNA"/>
</dbReference>
<dbReference type="EMBL" id="CAADFI010000039">
    <property type="protein sequence ID" value="VFJ93111.1"/>
    <property type="molecule type" value="Genomic_DNA"/>
</dbReference>
<dbReference type="AlphaFoldDB" id="A0A450V5A0"/>
<dbReference type="EMBL" id="CAADFG010000040">
    <property type="protein sequence ID" value="VFJ92158.1"/>
    <property type="molecule type" value="Genomic_DNA"/>
</dbReference>
<accession>A0A450V5A0</accession>
<gene>
    <name evidence="1" type="ORF">BECKH772A_GA0070896_100403</name>
    <name evidence="2" type="ORF">BECKH772B_GA0070898_100393</name>
    <name evidence="3" type="ORF">BECKH772C_GA0070978_100383</name>
</gene>
<reference evidence="3" key="1">
    <citation type="submission" date="2019-02" db="EMBL/GenBank/DDBJ databases">
        <authorList>
            <person name="Gruber-Vodicka R. H."/>
            <person name="Seah K. B. B."/>
        </authorList>
    </citation>
    <scope>NUCLEOTIDE SEQUENCE</scope>
    <source>
        <strain evidence="3">BECK_SA2B12</strain>
        <strain evidence="1">BECK_SA2B15</strain>
        <strain evidence="2">BECK_SA2B20</strain>
    </source>
</reference>